<reference evidence="3 4" key="1">
    <citation type="submission" date="2018-12" db="EMBL/GenBank/DDBJ databases">
        <title>Draft genome sequence of Xylaria grammica IHI A82.</title>
        <authorList>
            <person name="Buettner E."/>
            <person name="Kellner H."/>
        </authorList>
    </citation>
    <scope>NUCLEOTIDE SEQUENCE [LARGE SCALE GENOMIC DNA]</scope>
    <source>
        <strain evidence="3 4">IHI A82</strain>
    </source>
</reference>
<organism evidence="3 4">
    <name type="scientific">Xylaria grammica</name>
    <dbReference type="NCBI Taxonomy" id="363999"/>
    <lineage>
        <taxon>Eukaryota</taxon>
        <taxon>Fungi</taxon>
        <taxon>Dikarya</taxon>
        <taxon>Ascomycota</taxon>
        <taxon>Pezizomycotina</taxon>
        <taxon>Sordariomycetes</taxon>
        <taxon>Xylariomycetidae</taxon>
        <taxon>Xylariales</taxon>
        <taxon>Xylariaceae</taxon>
        <taxon>Xylaria</taxon>
    </lineage>
</organism>
<evidence type="ECO:0000256" key="1">
    <source>
        <dbReference type="SAM" id="MobiDB-lite"/>
    </source>
</evidence>
<dbReference type="InterPro" id="IPR013087">
    <property type="entry name" value="Znf_C2H2_type"/>
</dbReference>
<dbReference type="InterPro" id="IPR039258">
    <property type="entry name" value="ZNF511"/>
</dbReference>
<dbReference type="Proteomes" id="UP000286045">
    <property type="component" value="Unassembled WGS sequence"/>
</dbReference>
<dbReference type="AlphaFoldDB" id="A0A439CV15"/>
<dbReference type="PANTHER" id="PTHR21354">
    <property type="entry name" value="ZINC FINGER PROTEIN 511"/>
    <property type="match status" value="1"/>
</dbReference>
<comment type="caution">
    <text evidence="3">The sequence shown here is derived from an EMBL/GenBank/DDBJ whole genome shotgun (WGS) entry which is preliminary data.</text>
</comment>
<feature type="compositionally biased region" description="Basic and acidic residues" evidence="1">
    <location>
        <begin position="129"/>
        <end position="143"/>
    </location>
</feature>
<feature type="region of interest" description="Disordered" evidence="1">
    <location>
        <begin position="179"/>
        <end position="199"/>
    </location>
</feature>
<sequence length="199" mass="22284">MKRSREPEEEYPTDIIGVPGDLRLEEATRPATKIAEIDESAVDTSSDIAMRCSLPPHRDVLSFTTYGDYEAHYSKSHTNRCAECHRNFPSEHLLNVHFEDCHDAFAAVKREKGEHTSLRQVEAPKLHGDEQKKVTPIDSRESPGRVSPIEVPDVEMDDLAGAMSSLQFVPTSVKFGRGRGKAGFAKKPNNNVNDYYRNG</sequence>
<evidence type="ECO:0000313" key="4">
    <source>
        <dbReference type="Proteomes" id="UP000286045"/>
    </source>
</evidence>
<name>A0A439CV15_9PEZI</name>
<keyword evidence="4" id="KW-1185">Reference proteome</keyword>
<proteinExistence type="predicted"/>
<feature type="region of interest" description="Disordered" evidence="1">
    <location>
        <begin position="129"/>
        <end position="150"/>
    </location>
</feature>
<gene>
    <name evidence="3" type="ORF">EKO27_g9091</name>
</gene>
<dbReference type="PROSITE" id="PS00028">
    <property type="entry name" value="ZINC_FINGER_C2H2_1"/>
    <property type="match status" value="1"/>
</dbReference>
<dbReference type="EMBL" id="RYZI01000376">
    <property type="protein sequence ID" value="RWA06013.1"/>
    <property type="molecule type" value="Genomic_DNA"/>
</dbReference>
<feature type="domain" description="C2H2-type" evidence="2">
    <location>
        <begin position="81"/>
        <end position="102"/>
    </location>
</feature>
<dbReference type="PANTHER" id="PTHR21354:SF0">
    <property type="entry name" value="ZINC FINGER PROTEIN 511"/>
    <property type="match status" value="1"/>
</dbReference>
<protein>
    <recommendedName>
        <fullName evidence="2">C2H2-type domain-containing protein</fullName>
    </recommendedName>
</protein>
<evidence type="ECO:0000259" key="2">
    <source>
        <dbReference type="PROSITE" id="PS00028"/>
    </source>
</evidence>
<accession>A0A439CV15</accession>
<evidence type="ECO:0000313" key="3">
    <source>
        <dbReference type="EMBL" id="RWA06013.1"/>
    </source>
</evidence>